<reference evidence="1 2" key="1">
    <citation type="journal article" date="2016" name="Nat. Microbiol.">
        <title>The Mouse Intestinal Bacterial Collection (miBC) provides host-specific insight into cultured diversity and functional potential of the gut microbiota.</title>
        <authorList>
            <person name="Lagkouvardos I."/>
            <person name="Pukall R."/>
            <person name="Abt B."/>
            <person name="Foesel B.U."/>
            <person name="Meier-Kolthoff J.P."/>
            <person name="Kumar N."/>
            <person name="Bresciani A."/>
            <person name="Martinez I."/>
            <person name="Just S."/>
            <person name="Ziegler C."/>
            <person name="Brugiroux S."/>
            <person name="Garzetti D."/>
            <person name="Wenning M."/>
            <person name="Bui T.P."/>
            <person name="Wang J."/>
            <person name="Hugenholtz F."/>
            <person name="Plugge C.M."/>
            <person name="Peterson D.A."/>
            <person name="Hornef M.W."/>
            <person name="Baines J.F."/>
            <person name="Smidt H."/>
            <person name="Walter J."/>
            <person name="Kristiansen K."/>
            <person name="Nielsen H.B."/>
            <person name="Haller D."/>
            <person name="Overmann J."/>
            <person name="Stecher B."/>
            <person name="Clavel T."/>
        </authorList>
    </citation>
    <scope>NUCLEOTIDE SEQUENCE [LARGE SCALE GENOMIC DNA]</scope>
    <source>
        <strain evidence="1 2">DSM 28560</strain>
    </source>
</reference>
<keyword evidence="2" id="KW-1185">Reference proteome</keyword>
<sequence>MDIQLVKSSTGRITSVKKDSFKSDPKAPEVVDLQGNPTEWQTEEAEISFSLKDDLSGLAASSVKIPKGSEEITFTEKGGVYTFRTSGSANISYMQKIRQAMN</sequence>
<dbReference type="EMBL" id="SMMX01000003">
    <property type="protein sequence ID" value="TDA22798.1"/>
    <property type="molecule type" value="Genomic_DNA"/>
</dbReference>
<evidence type="ECO:0000313" key="1">
    <source>
        <dbReference type="EMBL" id="TDA22798.1"/>
    </source>
</evidence>
<accession>A0A4R4FH24</accession>
<dbReference type="Proteomes" id="UP000295710">
    <property type="component" value="Unassembled WGS sequence"/>
</dbReference>
<dbReference type="AlphaFoldDB" id="A0A4R4FH24"/>
<dbReference type="RefSeq" id="WP_132276028.1">
    <property type="nucleotide sequence ID" value="NZ_JAOBST010000005.1"/>
</dbReference>
<organism evidence="1 2">
    <name type="scientific">Extibacter muris</name>
    <dbReference type="NCBI Taxonomy" id="1796622"/>
    <lineage>
        <taxon>Bacteria</taxon>
        <taxon>Bacillati</taxon>
        <taxon>Bacillota</taxon>
        <taxon>Clostridia</taxon>
        <taxon>Lachnospirales</taxon>
        <taxon>Lachnospiraceae</taxon>
        <taxon>Extibacter</taxon>
    </lineage>
</organism>
<comment type="caution">
    <text evidence="1">The sequence shown here is derived from an EMBL/GenBank/DDBJ whole genome shotgun (WGS) entry which is preliminary data.</text>
</comment>
<gene>
    <name evidence="1" type="ORF">E1963_05275</name>
</gene>
<name>A0A4R4FH24_9FIRM</name>
<protein>
    <submittedName>
        <fullName evidence="1">Uncharacterized protein</fullName>
    </submittedName>
</protein>
<evidence type="ECO:0000313" key="2">
    <source>
        <dbReference type="Proteomes" id="UP000295710"/>
    </source>
</evidence>
<proteinExistence type="predicted"/>